<accession>Q6IHH6</accession>
<dbReference type="EMBL" id="BK003440">
    <property type="protein sequence ID" value="DAA03639.1"/>
    <property type="molecule type" value="Genomic_DNA"/>
</dbReference>
<organism evidence="1">
    <name type="scientific">Drosophila melanogaster</name>
    <name type="common">Fruit fly</name>
    <dbReference type="NCBI Taxonomy" id="7227"/>
    <lineage>
        <taxon>Eukaryota</taxon>
        <taxon>Metazoa</taxon>
        <taxon>Ecdysozoa</taxon>
        <taxon>Arthropoda</taxon>
        <taxon>Hexapoda</taxon>
        <taxon>Insecta</taxon>
        <taxon>Pterygota</taxon>
        <taxon>Neoptera</taxon>
        <taxon>Endopterygota</taxon>
        <taxon>Diptera</taxon>
        <taxon>Brachycera</taxon>
        <taxon>Muscomorpha</taxon>
        <taxon>Ephydroidea</taxon>
        <taxon>Drosophilidae</taxon>
        <taxon>Drosophila</taxon>
        <taxon>Sophophora</taxon>
    </lineage>
</organism>
<dbReference type="AlphaFoldDB" id="Q6IHH6"/>
<name>Q6IHH6_DROME</name>
<gene>
    <name evidence="1" type="ORF">HDC02565</name>
</gene>
<sequence>MGSAEKKNDDGTRYLWFCHSCRVNGCDALRCCRQSSCPILRHPYPWSNILQVLESFVCPLNDIAPGLFEA</sequence>
<reference evidence="1" key="1">
    <citation type="journal article" date="2003" name="Genome Biol.">
        <title>An integrated gene annotation and transcriptional profiling approach towards the full gene content of the Drosophila genome.</title>
        <authorList>
            <person name="Hild M."/>
            <person name="Beckmann B."/>
            <person name="Haas S.A."/>
            <person name="Koch B."/>
            <person name="Solovyev V."/>
            <person name="Busold C."/>
            <person name="Fellenberg K."/>
            <person name="Boutros M."/>
            <person name="Vingron M."/>
            <person name="Sauer F."/>
            <person name="Hoheisel J.D."/>
            <person name="Paro R."/>
        </authorList>
    </citation>
    <scope>NUCLEOTIDE SEQUENCE</scope>
</reference>
<proteinExistence type="predicted"/>
<protein>
    <submittedName>
        <fullName evidence="1">HDC02565</fullName>
    </submittedName>
</protein>
<evidence type="ECO:0000313" key="1">
    <source>
        <dbReference type="EMBL" id="DAA03639.1"/>
    </source>
</evidence>